<dbReference type="AlphaFoldDB" id="A0A086MR42"/>
<protein>
    <submittedName>
        <fullName evidence="2">Uncharacterized protein</fullName>
    </submittedName>
</protein>
<name>A0A086MR42_9ACTN</name>
<dbReference type="STRING" id="1915400.FM21_34240"/>
<evidence type="ECO:0000313" key="3">
    <source>
        <dbReference type="Proteomes" id="UP000029095"/>
    </source>
</evidence>
<organism evidence="2 3">
    <name type="scientific">Streptomyces mutabilis</name>
    <dbReference type="NCBI Taxonomy" id="67332"/>
    <lineage>
        <taxon>Bacteria</taxon>
        <taxon>Bacillati</taxon>
        <taxon>Actinomycetota</taxon>
        <taxon>Actinomycetes</taxon>
        <taxon>Kitasatosporales</taxon>
        <taxon>Streptomycetaceae</taxon>
        <taxon>Streptomyces</taxon>
    </lineage>
</organism>
<dbReference type="RefSeq" id="WP_043385712.1">
    <property type="nucleotide sequence ID" value="NZ_KN039950.1"/>
</dbReference>
<evidence type="ECO:0000256" key="1">
    <source>
        <dbReference type="SAM" id="MobiDB-lite"/>
    </source>
</evidence>
<proteinExistence type="predicted"/>
<evidence type="ECO:0000313" key="2">
    <source>
        <dbReference type="EMBL" id="KFG71360.1"/>
    </source>
</evidence>
<reference evidence="2 3" key="1">
    <citation type="submission" date="2014-05" db="EMBL/GenBank/DDBJ databases">
        <title>Complete genome sequence of the Streptomyces mutabilis TRM45540.</title>
        <authorList>
            <person name="Luo X."/>
            <person name="Zhang L."/>
        </authorList>
    </citation>
    <scope>NUCLEOTIDE SEQUENCE [LARGE SCALE GENOMIC DNA]</scope>
    <source>
        <strain evidence="2 3">TRM45540</strain>
    </source>
</reference>
<dbReference type="EMBL" id="JNFQ01000007">
    <property type="protein sequence ID" value="KFG71360.1"/>
    <property type="molecule type" value="Genomic_DNA"/>
</dbReference>
<keyword evidence="3" id="KW-1185">Reference proteome</keyword>
<sequence length="557" mass="60513">MDIAQVPPPAGTKLTDWFAWLGTGLPLRIDRVHDAGRTGDGIVCLSATALKALGLPAAFPSTEKTLAAFTKKMNTAAASVGMELSQELGPVFHAFRRAGAGGGPKSSLRVVIAPWLGQGSDKQQVTGAMLAELAAAPTGELDARTLARRIRKYVADLGIAPGVTPATTSKLLLDAVRPRTEPFQNEGGEWGSRPREGALPGGDTVVPPAAGARHPLTRELQERGDVLCEEEDYKYWSRPLTEAEAAMPYAVACDVCASYLSVTMSLRLPAGPLEYHSKPVWDTKAPPAGLWWCDFTDIEVDPLLPHPATFHGQPPASAGWYATPTVAYMVTEYGFDPTAITEAYLSTMTVPFLKEWTIRLREAYKGAYGLLGLKDGQEPEEFLAAYAAHKNIDSEDTDRTDALVLAGLYKAIYKGGVGKWTDGAAYLDEETWLRDVVANWSYRPEVRYTIISAARIANHRRMRKTYTKTGRAPFAINVDSYLYATEQPSPLELLTPPEKGKPVLGVLRLGIGPGQFKHEASIPMAAVLELLNDNEHPSRLTHDYTTGGTPYPQKDQP</sequence>
<gene>
    <name evidence="2" type="ORF">FM21_34240</name>
</gene>
<feature type="region of interest" description="Disordered" evidence="1">
    <location>
        <begin position="182"/>
        <end position="202"/>
    </location>
</feature>
<feature type="region of interest" description="Disordered" evidence="1">
    <location>
        <begin position="538"/>
        <end position="557"/>
    </location>
</feature>
<dbReference type="HOGENOM" id="CLU_021847_0_0_11"/>
<comment type="caution">
    <text evidence="2">The sequence shown here is derived from an EMBL/GenBank/DDBJ whole genome shotgun (WGS) entry which is preliminary data.</text>
</comment>
<accession>A0A086MR42</accession>
<dbReference type="Proteomes" id="UP000029095">
    <property type="component" value="Unassembled WGS sequence"/>
</dbReference>